<evidence type="ECO:0008006" key="4">
    <source>
        <dbReference type="Google" id="ProtNLM"/>
    </source>
</evidence>
<dbReference type="PANTHER" id="PTHR31008:SF4">
    <property type="entry name" value="COP1-INTERACTING PROTEIN 7"/>
    <property type="match status" value="1"/>
</dbReference>
<feature type="region of interest" description="Disordered" evidence="1">
    <location>
        <begin position="248"/>
        <end position="332"/>
    </location>
</feature>
<dbReference type="Proteomes" id="UP000008311">
    <property type="component" value="Unassembled WGS sequence"/>
</dbReference>
<feature type="compositionally biased region" description="Basic and acidic residues" evidence="1">
    <location>
        <begin position="282"/>
        <end position="293"/>
    </location>
</feature>
<dbReference type="PANTHER" id="PTHR31008">
    <property type="entry name" value="COP1-INTERACTING PROTEIN-RELATED"/>
    <property type="match status" value="1"/>
</dbReference>
<feature type="region of interest" description="Disordered" evidence="1">
    <location>
        <begin position="845"/>
        <end position="867"/>
    </location>
</feature>
<feature type="compositionally biased region" description="Basic and acidic residues" evidence="1">
    <location>
        <begin position="253"/>
        <end position="268"/>
    </location>
</feature>
<feature type="compositionally biased region" description="Polar residues" evidence="1">
    <location>
        <begin position="858"/>
        <end position="867"/>
    </location>
</feature>
<dbReference type="InParanoid" id="B9T1A2"/>
<reference evidence="3" key="1">
    <citation type="journal article" date="2010" name="Nat. Biotechnol.">
        <title>Draft genome sequence of the oilseed species Ricinus communis.</title>
        <authorList>
            <person name="Chan A.P."/>
            <person name="Crabtree J."/>
            <person name="Zhao Q."/>
            <person name="Lorenzi H."/>
            <person name="Orvis J."/>
            <person name="Puiu D."/>
            <person name="Melake-Berhan A."/>
            <person name="Jones K.M."/>
            <person name="Redman J."/>
            <person name="Chen G."/>
            <person name="Cahoon E.B."/>
            <person name="Gedil M."/>
            <person name="Stanke M."/>
            <person name="Haas B.J."/>
            <person name="Wortman J.R."/>
            <person name="Fraser-Liggett C.M."/>
            <person name="Ravel J."/>
            <person name="Rabinowicz P.D."/>
        </authorList>
    </citation>
    <scope>NUCLEOTIDE SEQUENCE [LARGE SCALE GENOMIC DNA]</scope>
    <source>
        <strain evidence="3">cv. Hale</strain>
    </source>
</reference>
<feature type="compositionally biased region" description="Acidic residues" evidence="1">
    <location>
        <begin position="302"/>
        <end position="311"/>
    </location>
</feature>
<dbReference type="GO" id="GO:0009416">
    <property type="term" value="P:response to light stimulus"/>
    <property type="evidence" value="ECO:0000318"/>
    <property type="project" value="GO_Central"/>
</dbReference>
<keyword evidence="3" id="KW-1185">Reference proteome</keyword>
<dbReference type="STRING" id="3988.B9T1A2"/>
<feature type="compositionally biased region" description="Basic and acidic residues" evidence="1">
    <location>
        <begin position="401"/>
        <end position="415"/>
    </location>
</feature>
<feature type="compositionally biased region" description="Basic residues" evidence="1">
    <location>
        <begin position="269"/>
        <end position="281"/>
    </location>
</feature>
<name>B9T1A2_RICCO</name>
<evidence type="ECO:0000256" key="1">
    <source>
        <dbReference type="SAM" id="MobiDB-lite"/>
    </source>
</evidence>
<gene>
    <name evidence="2" type="ORF">RCOM_0163840</name>
</gene>
<proteinExistence type="predicted"/>
<evidence type="ECO:0000313" key="3">
    <source>
        <dbReference type="Proteomes" id="UP000008311"/>
    </source>
</evidence>
<feature type="region of interest" description="Disordered" evidence="1">
    <location>
        <begin position="374"/>
        <end position="416"/>
    </location>
</feature>
<dbReference type="FunCoup" id="B9T1A2">
    <property type="interactions" value="397"/>
</dbReference>
<feature type="region of interest" description="Disordered" evidence="1">
    <location>
        <begin position="891"/>
        <end position="913"/>
    </location>
</feature>
<feature type="compositionally biased region" description="Polar residues" evidence="1">
    <location>
        <begin position="739"/>
        <end position="754"/>
    </location>
</feature>
<organism evidence="2 3">
    <name type="scientific">Ricinus communis</name>
    <name type="common">Castor bean</name>
    <dbReference type="NCBI Taxonomy" id="3988"/>
    <lineage>
        <taxon>Eukaryota</taxon>
        <taxon>Viridiplantae</taxon>
        <taxon>Streptophyta</taxon>
        <taxon>Embryophyta</taxon>
        <taxon>Tracheophyta</taxon>
        <taxon>Spermatophyta</taxon>
        <taxon>Magnoliopsida</taxon>
        <taxon>eudicotyledons</taxon>
        <taxon>Gunneridae</taxon>
        <taxon>Pentapetalae</taxon>
        <taxon>rosids</taxon>
        <taxon>fabids</taxon>
        <taxon>Malpighiales</taxon>
        <taxon>Euphorbiaceae</taxon>
        <taxon>Acalyphoideae</taxon>
        <taxon>Acalypheae</taxon>
        <taxon>Ricinus</taxon>
    </lineage>
</organism>
<dbReference type="GO" id="GO:0045893">
    <property type="term" value="P:positive regulation of DNA-templated transcription"/>
    <property type="evidence" value="ECO:0000318"/>
    <property type="project" value="GO_Central"/>
</dbReference>
<sequence>MFRSLFVRFVSTPEVLERFVTIETELEQIESSVQSNELSNADAEGIHLNYHALTVQLGVMNRVHLQRALDSRKAMLRKEQAMAYARALVTGFELDCMNDLICFADAFGASRLREACLNFMDLCKKKNQDRLWMDEIAAMQAARLELPYLGTSGIVLAGEENYPNQISGLSVGKQNGSVDAVSESSLGSVDLNQVQSVDGKAQVSMPWPNNLPQYMQNFQGPIYQQMPPLQGYIYPGMQVAPPYFPGNMQWPPKMDDASRAREWESDDHRKHKSSSRKKKSSQRKEVETSKQDDSTEPGDSSSETESDEEFQIGEKQSFVEQVRRRKHGKKSSRKVVIRNINYITSKRDGEDKTSDEDEFIDGEVLKQQVEEAVGSLERRHKSASCNHKKSHHSTVDVSNDEDGKVAIKNPDEQKGNDQWGAFQSLLMQDKDDSFDTEPQRLPVEEYFTTKSSEEGRSFTLTLESEKLRKQRAISNDSFLATKMETINEDEYCLESFEDGENLKPITKKRDNTYEEMLFSQRSGASGNRQATISDHSTESLMIKTQKEGDWLISNRLEKPANKDENINLRTFDGDYASSLTDDHFQFERSKKDVLVDDSFMIQARPLVDDQSESILRTDISMAADIIEATQYEKNGTLEISHEKAEVGNHEPDDLYMVLGRDSVPENAMSSWSPEMDYENDHLSAEINGRHSAIEINGADKPLSNDKGTNGRTGELSGKEARSKVSNGSLTKSKSDLMSRTKKPNTATRTTLQKGKSSKDEENRKRMEEYMLQRQKRIAERSTAGNSIASKRIPAKRLSTATSLKNEEPKVQSLSQETKKAVFRSSTIDRLAIARTTPKMESALSKLAQPKKASIKAKSLSQKTASADNKKLSLNNVKADVPLKKEVKVAAAEKPTKVPTQASQPTEAPDEFKDIKELHSIASIEKNRGSIVSEIDASNDKAYNGSSLQIDSSTEQDHLKGNNEELSVAVPIPHKDIKASKGTFEMMTYPVPESPNKVLNFSAVNTIENSARSENLPSPKKSEIEISTPPPVQISPETIHSRKKWNSDETSPKAAKVFRKLLLFGKKSRTSTVH</sequence>
<feature type="region of interest" description="Disordered" evidence="1">
    <location>
        <begin position="1007"/>
        <end position="1050"/>
    </location>
</feature>
<accession>B9T1A2</accession>
<evidence type="ECO:0000313" key="2">
    <source>
        <dbReference type="EMBL" id="EEF30360.1"/>
    </source>
</evidence>
<feature type="compositionally biased region" description="Basic residues" evidence="1">
    <location>
        <begin position="378"/>
        <end position="392"/>
    </location>
</feature>
<dbReference type="eggNOG" id="ENOG502QTSA">
    <property type="taxonomic scope" value="Eukaryota"/>
</dbReference>
<feature type="compositionally biased region" description="Basic residues" evidence="1">
    <location>
        <begin position="323"/>
        <end position="332"/>
    </location>
</feature>
<protein>
    <recommendedName>
        <fullName evidence="4">COP1-interacting protein 7</fullName>
    </recommendedName>
</protein>
<dbReference type="EMBL" id="EQ974330">
    <property type="protein sequence ID" value="EEF30360.1"/>
    <property type="molecule type" value="Genomic_DNA"/>
</dbReference>
<feature type="region of interest" description="Disordered" evidence="1">
    <location>
        <begin position="695"/>
        <end position="763"/>
    </location>
</feature>
<dbReference type="AlphaFoldDB" id="B9T1A2"/>